<dbReference type="Pfam" id="PF13487">
    <property type="entry name" value="HD_5"/>
    <property type="match status" value="1"/>
</dbReference>
<gene>
    <name evidence="2" type="ORF">ACFFLH_07220</name>
</gene>
<organism evidence="2 3">
    <name type="scientific">Balneatrix alpica</name>
    <dbReference type="NCBI Taxonomy" id="75684"/>
    <lineage>
        <taxon>Bacteria</taxon>
        <taxon>Pseudomonadati</taxon>
        <taxon>Pseudomonadota</taxon>
        <taxon>Gammaproteobacteria</taxon>
        <taxon>Oceanospirillales</taxon>
        <taxon>Balneatrichaceae</taxon>
        <taxon>Balneatrix</taxon>
    </lineage>
</organism>
<keyword evidence="3" id="KW-1185">Reference proteome</keyword>
<protein>
    <submittedName>
        <fullName evidence="2">HD-GYP domain-containing protein</fullName>
        <ecNumber evidence="2">3.1.4.-</ecNumber>
    </submittedName>
</protein>
<dbReference type="Gene3D" id="1.10.3210.10">
    <property type="entry name" value="Hypothetical protein af1432"/>
    <property type="match status" value="1"/>
</dbReference>
<proteinExistence type="predicted"/>
<dbReference type="InterPro" id="IPR003607">
    <property type="entry name" value="HD/PDEase_dom"/>
</dbReference>
<accession>A0ABV5ZA98</accession>
<dbReference type="PANTHER" id="PTHR43155">
    <property type="entry name" value="CYCLIC DI-GMP PHOSPHODIESTERASE PA4108-RELATED"/>
    <property type="match status" value="1"/>
</dbReference>
<comment type="caution">
    <text evidence="2">The sequence shown here is derived from an EMBL/GenBank/DDBJ whole genome shotgun (WGS) entry which is preliminary data.</text>
</comment>
<dbReference type="EC" id="3.1.4.-" evidence="2"/>
<keyword evidence="2" id="KW-0378">Hydrolase</keyword>
<dbReference type="RefSeq" id="WP_051527438.1">
    <property type="nucleotide sequence ID" value="NZ_JBHLZN010000002.1"/>
</dbReference>
<dbReference type="PROSITE" id="PS51832">
    <property type="entry name" value="HD_GYP"/>
    <property type="match status" value="1"/>
</dbReference>
<dbReference type="EMBL" id="JBHLZN010000002">
    <property type="protein sequence ID" value="MFB9886191.1"/>
    <property type="molecule type" value="Genomic_DNA"/>
</dbReference>
<reference evidence="2 3" key="1">
    <citation type="submission" date="2024-09" db="EMBL/GenBank/DDBJ databases">
        <authorList>
            <person name="Sun Q."/>
            <person name="Mori K."/>
        </authorList>
    </citation>
    <scope>NUCLEOTIDE SEQUENCE [LARGE SCALE GENOMIC DNA]</scope>
    <source>
        <strain evidence="2 3">ATCC 51285</strain>
    </source>
</reference>
<dbReference type="SUPFAM" id="SSF109604">
    <property type="entry name" value="HD-domain/PDEase-like"/>
    <property type="match status" value="1"/>
</dbReference>
<name>A0ABV5ZA98_9GAMM</name>
<sequence length="312" mass="35151">MASTHHAFALTTEWSKALKQVYTCLERQQYSRFRTDLLNLAVTLQHHAELHPDVLLGAMQADKDMPEILARPLHCAILCELTCRRLKWPLFKRLELVAAALTYDLGFHDLLERLLQQSKPLTEEQWQQVRAHPGKGHALLVAAGIHDAGWLDAVLQHHERLDGSGYPDGLAGDKISEGARILGLADIYTAMIRPRGYRRQKLALEALRDLFQAEALGMDPKLVKVFIKELGLFPPGSLVRLSNEEVAMVYARSKRGPLPRVAAVMSDKDDYYPTPVERALSDELSITTMLGPQHYKSLKASLSSYWLRQGMI</sequence>
<dbReference type="Proteomes" id="UP001589628">
    <property type="component" value="Unassembled WGS sequence"/>
</dbReference>
<dbReference type="CDD" id="cd00077">
    <property type="entry name" value="HDc"/>
    <property type="match status" value="1"/>
</dbReference>
<evidence type="ECO:0000259" key="1">
    <source>
        <dbReference type="PROSITE" id="PS51832"/>
    </source>
</evidence>
<dbReference type="InterPro" id="IPR037522">
    <property type="entry name" value="HD_GYP_dom"/>
</dbReference>
<evidence type="ECO:0000313" key="2">
    <source>
        <dbReference type="EMBL" id="MFB9886191.1"/>
    </source>
</evidence>
<evidence type="ECO:0000313" key="3">
    <source>
        <dbReference type="Proteomes" id="UP001589628"/>
    </source>
</evidence>
<dbReference type="PANTHER" id="PTHR43155:SF2">
    <property type="entry name" value="CYCLIC DI-GMP PHOSPHODIESTERASE PA4108"/>
    <property type="match status" value="1"/>
</dbReference>
<dbReference type="GO" id="GO:0016787">
    <property type="term" value="F:hydrolase activity"/>
    <property type="evidence" value="ECO:0007669"/>
    <property type="project" value="UniProtKB-KW"/>
</dbReference>
<feature type="domain" description="HD-GYP" evidence="1">
    <location>
        <begin position="42"/>
        <end position="242"/>
    </location>
</feature>